<name>K1PQ54_MAGGI</name>
<gene>
    <name evidence="1" type="ORF">CGI_10013940</name>
</gene>
<proteinExistence type="predicted"/>
<dbReference type="InParanoid" id="K1PQ54"/>
<dbReference type="EMBL" id="JH816155">
    <property type="protein sequence ID" value="EKC23778.1"/>
    <property type="molecule type" value="Genomic_DNA"/>
</dbReference>
<evidence type="ECO:0000313" key="1">
    <source>
        <dbReference type="EMBL" id="EKC23778.1"/>
    </source>
</evidence>
<sequence>MARALPPVSADKSAMDTFHAPGKIRVRHYGKQVSVCPEVNIDEDIDQEDSEQIQEFRDPHVNDDEEEGIEQEDSEKIQTLKTGNIVLAANKIY</sequence>
<dbReference type="AlphaFoldDB" id="K1PQ54"/>
<organism evidence="1">
    <name type="scientific">Magallana gigas</name>
    <name type="common">Pacific oyster</name>
    <name type="synonym">Crassostrea gigas</name>
    <dbReference type="NCBI Taxonomy" id="29159"/>
    <lineage>
        <taxon>Eukaryota</taxon>
        <taxon>Metazoa</taxon>
        <taxon>Spiralia</taxon>
        <taxon>Lophotrochozoa</taxon>
        <taxon>Mollusca</taxon>
        <taxon>Bivalvia</taxon>
        <taxon>Autobranchia</taxon>
        <taxon>Pteriomorphia</taxon>
        <taxon>Ostreida</taxon>
        <taxon>Ostreoidea</taxon>
        <taxon>Ostreidae</taxon>
        <taxon>Magallana</taxon>
    </lineage>
</organism>
<accession>K1PQ54</accession>
<protein>
    <submittedName>
        <fullName evidence="1">Uncharacterized protein</fullName>
    </submittedName>
</protein>
<reference evidence="1" key="1">
    <citation type="journal article" date="2012" name="Nature">
        <title>The oyster genome reveals stress adaptation and complexity of shell formation.</title>
        <authorList>
            <person name="Zhang G."/>
            <person name="Fang X."/>
            <person name="Guo X."/>
            <person name="Li L."/>
            <person name="Luo R."/>
            <person name="Xu F."/>
            <person name="Yang P."/>
            <person name="Zhang L."/>
            <person name="Wang X."/>
            <person name="Qi H."/>
            <person name="Xiong Z."/>
            <person name="Que H."/>
            <person name="Xie Y."/>
            <person name="Holland P.W."/>
            <person name="Paps J."/>
            <person name="Zhu Y."/>
            <person name="Wu F."/>
            <person name="Chen Y."/>
            <person name="Wang J."/>
            <person name="Peng C."/>
            <person name="Meng J."/>
            <person name="Yang L."/>
            <person name="Liu J."/>
            <person name="Wen B."/>
            <person name="Zhang N."/>
            <person name="Huang Z."/>
            <person name="Zhu Q."/>
            <person name="Feng Y."/>
            <person name="Mount A."/>
            <person name="Hedgecock D."/>
            <person name="Xu Z."/>
            <person name="Liu Y."/>
            <person name="Domazet-Loso T."/>
            <person name="Du Y."/>
            <person name="Sun X."/>
            <person name="Zhang S."/>
            <person name="Liu B."/>
            <person name="Cheng P."/>
            <person name="Jiang X."/>
            <person name="Li J."/>
            <person name="Fan D."/>
            <person name="Wang W."/>
            <person name="Fu W."/>
            <person name="Wang T."/>
            <person name="Wang B."/>
            <person name="Zhang J."/>
            <person name="Peng Z."/>
            <person name="Li Y."/>
            <person name="Li N."/>
            <person name="Wang J."/>
            <person name="Chen M."/>
            <person name="He Y."/>
            <person name="Tan F."/>
            <person name="Song X."/>
            <person name="Zheng Q."/>
            <person name="Huang R."/>
            <person name="Yang H."/>
            <person name="Du X."/>
            <person name="Chen L."/>
            <person name="Yang M."/>
            <person name="Gaffney P.M."/>
            <person name="Wang S."/>
            <person name="Luo L."/>
            <person name="She Z."/>
            <person name="Ming Y."/>
            <person name="Huang W."/>
            <person name="Zhang S."/>
            <person name="Huang B."/>
            <person name="Zhang Y."/>
            <person name="Qu T."/>
            <person name="Ni P."/>
            <person name="Miao G."/>
            <person name="Wang J."/>
            <person name="Wang Q."/>
            <person name="Steinberg C.E."/>
            <person name="Wang H."/>
            <person name="Li N."/>
            <person name="Qian L."/>
            <person name="Zhang G."/>
            <person name="Li Y."/>
            <person name="Yang H."/>
            <person name="Liu X."/>
            <person name="Wang J."/>
            <person name="Yin Y."/>
            <person name="Wang J."/>
        </authorList>
    </citation>
    <scope>NUCLEOTIDE SEQUENCE [LARGE SCALE GENOMIC DNA]</scope>
    <source>
        <strain evidence="1">05x7-T-G4-1.051#20</strain>
    </source>
</reference>
<dbReference type="HOGENOM" id="CLU_2401763_0_0_1"/>